<evidence type="ECO:0000313" key="2">
    <source>
        <dbReference type="Proteomes" id="UP000822688"/>
    </source>
</evidence>
<accession>A0A8T0JBL2</accession>
<keyword evidence="2" id="KW-1185">Reference proteome</keyword>
<dbReference type="EMBL" id="CM026421">
    <property type="protein sequence ID" value="KAG0592299.1"/>
    <property type="molecule type" value="Genomic_DNA"/>
</dbReference>
<dbReference type="CDD" id="cd10450">
    <property type="entry name" value="GIY-YIG_AtGrxS16_like"/>
    <property type="match status" value="1"/>
</dbReference>
<reference evidence="1" key="1">
    <citation type="submission" date="2020-06" db="EMBL/GenBank/DDBJ databases">
        <title>WGS assembly of Ceratodon purpureus strain R40.</title>
        <authorList>
            <person name="Carey S.B."/>
            <person name="Jenkins J."/>
            <person name="Shu S."/>
            <person name="Lovell J.T."/>
            <person name="Sreedasyam A."/>
            <person name="Maumus F."/>
            <person name="Tiley G.P."/>
            <person name="Fernandez-Pozo N."/>
            <person name="Barry K."/>
            <person name="Chen C."/>
            <person name="Wang M."/>
            <person name="Lipzen A."/>
            <person name="Daum C."/>
            <person name="Saski C.A."/>
            <person name="Payton A.C."/>
            <person name="Mcbreen J.C."/>
            <person name="Conrad R.E."/>
            <person name="Kollar L.M."/>
            <person name="Olsson S."/>
            <person name="Huttunen S."/>
            <person name="Landis J.B."/>
            <person name="Wickett N.J."/>
            <person name="Johnson M.G."/>
            <person name="Rensing S.A."/>
            <person name="Grimwood J."/>
            <person name="Schmutz J."/>
            <person name="Mcdaniel S.F."/>
        </authorList>
    </citation>
    <scope>NUCLEOTIDE SEQUENCE</scope>
    <source>
        <strain evidence="1">R40</strain>
    </source>
</reference>
<dbReference type="Proteomes" id="UP000822688">
    <property type="component" value="Chromosome 1"/>
</dbReference>
<sequence>MWNGVQASAACVASKVTAVSQLASTSSASTPSGSSRVSVSAFGQQLTRSSCGQQNSSIYGEASVVLRTCARKQGLRRRNGSQNAVVTMSAGTDTAIPSLNELPLVNYINQQGRIQPPVEPSTAASVFAICDSNKKVQYVGFSKDVRNSLRLLMGRRPDLCHFYKLYNLKELDQKQMLACRQSWFSELGLTPPGNTDPVQRALWEQPGDAGSISERGRAAAAMSKAKVNLQMMVDRGLKEEMVYDPQLLEAGKCDVLSSEDQSSEELEQAEKTLAEAAARRRLCTVPIPKGGEIVFELCVEDKWKTNGGWIFDILVSKDDKETVHRVVVGKIYPDAVSMNEDDFLEKVMGFLLHKRIPRHTEGLLTGDMFPINYFSVSEVSQQFTDFQDWFTDELPDSYWRFNKIHSYGAAIDEPPLLGPAFSGYTEAQ</sequence>
<organism evidence="1 2">
    <name type="scientific">Ceratodon purpureus</name>
    <name type="common">Fire moss</name>
    <name type="synonym">Dicranum purpureum</name>
    <dbReference type="NCBI Taxonomy" id="3225"/>
    <lineage>
        <taxon>Eukaryota</taxon>
        <taxon>Viridiplantae</taxon>
        <taxon>Streptophyta</taxon>
        <taxon>Embryophyta</taxon>
        <taxon>Bryophyta</taxon>
        <taxon>Bryophytina</taxon>
        <taxon>Bryopsida</taxon>
        <taxon>Dicranidae</taxon>
        <taxon>Pseudoditrichales</taxon>
        <taxon>Ditrichaceae</taxon>
        <taxon>Ceratodon</taxon>
    </lineage>
</organism>
<comment type="caution">
    <text evidence="1">The sequence shown here is derived from an EMBL/GenBank/DDBJ whole genome shotgun (WGS) entry which is preliminary data.</text>
</comment>
<name>A0A8T0JBL2_CERPU</name>
<evidence type="ECO:0000313" key="1">
    <source>
        <dbReference type="EMBL" id="KAG0592299.1"/>
    </source>
</evidence>
<dbReference type="InterPro" id="IPR049578">
    <property type="entry name" value="CAXIP1-like_GIY-YIG_dom"/>
</dbReference>
<proteinExistence type="predicted"/>
<protein>
    <submittedName>
        <fullName evidence="1">Uncharacterized protein</fullName>
    </submittedName>
</protein>
<dbReference type="AlphaFoldDB" id="A0A8T0JBL2"/>
<gene>
    <name evidence="1" type="ORF">KC19_1G240400</name>
</gene>